<name>A0A2S2PLK9_SCHGA</name>
<reference evidence="2" key="1">
    <citation type="submission" date="2018-04" db="EMBL/GenBank/DDBJ databases">
        <title>Transcriptome of Schizaphis graminum biotype I.</title>
        <authorList>
            <person name="Scully E.D."/>
            <person name="Geib S.M."/>
            <person name="Palmer N.A."/>
            <person name="Koch K."/>
            <person name="Bradshaw J."/>
            <person name="Heng-Moss T."/>
            <person name="Sarath G."/>
        </authorList>
    </citation>
    <scope>NUCLEOTIDE SEQUENCE</scope>
</reference>
<feature type="signal peptide" evidence="1">
    <location>
        <begin position="1"/>
        <end position="19"/>
    </location>
</feature>
<dbReference type="AlphaFoldDB" id="A0A2S2PLK9"/>
<gene>
    <name evidence="2" type="ORF">g.159807</name>
</gene>
<evidence type="ECO:0000256" key="1">
    <source>
        <dbReference type="SAM" id="SignalP"/>
    </source>
</evidence>
<sequence>MRSTLILIMMCIALLSADSAVNWTVDDNTVPESLLDLMRNNYYSNDEIQKAVFWAYKFQYDVISEYNGRVFDVESPLEYFNDVLILPKTKASSINSNIIFENNTVSGLTDFNSNNVVIQWSQDQVSTKITWKELQIVGKYTFVDEWKYVTGKYQIFVENVVYQTNTPLSKNTELYPSSAPNSAISYRKFRTTFTEHYSIQDEFSAARYVLEDVFLGHIADYTLKVTRKNVTSAIRAAVQPYVQYRNRSDPHFPATTDRLDDGRSFTVSDLFVDGLDTALQKVNAVWTEPSTGAVMIAVGHTLHNLSGTFNLRVVSGVAELQQPVRLIDFSMDRINLSITYDILRPNCFCLATVQVYKATTWPRGDRDDVAGYLPQVTAAFTNTIKNHLSVGTCATIVKTSKYGTNNGCQ</sequence>
<proteinExistence type="predicted"/>
<protein>
    <submittedName>
        <fullName evidence="2">Uncharacterized protein</fullName>
    </submittedName>
</protein>
<dbReference type="EMBL" id="GGMR01017665">
    <property type="protein sequence ID" value="MBY30284.1"/>
    <property type="molecule type" value="Transcribed_RNA"/>
</dbReference>
<accession>A0A2S2PLK9</accession>
<dbReference type="InterPro" id="IPR038606">
    <property type="entry name" value="To_sf"/>
</dbReference>
<feature type="chain" id="PRO_5015676240" evidence="1">
    <location>
        <begin position="20"/>
        <end position="409"/>
    </location>
</feature>
<organism evidence="2">
    <name type="scientific">Schizaphis graminum</name>
    <name type="common">Green bug aphid</name>
    <dbReference type="NCBI Taxonomy" id="13262"/>
    <lineage>
        <taxon>Eukaryota</taxon>
        <taxon>Metazoa</taxon>
        <taxon>Ecdysozoa</taxon>
        <taxon>Arthropoda</taxon>
        <taxon>Hexapoda</taxon>
        <taxon>Insecta</taxon>
        <taxon>Pterygota</taxon>
        <taxon>Neoptera</taxon>
        <taxon>Paraneoptera</taxon>
        <taxon>Hemiptera</taxon>
        <taxon>Sternorrhyncha</taxon>
        <taxon>Aphidomorpha</taxon>
        <taxon>Aphidoidea</taxon>
        <taxon>Aphididae</taxon>
        <taxon>Aphidini</taxon>
        <taxon>Schizaphis</taxon>
    </lineage>
</organism>
<dbReference type="Gene3D" id="3.15.10.30">
    <property type="entry name" value="Haemolymph juvenile hormone binding protein"/>
    <property type="match status" value="1"/>
</dbReference>
<keyword evidence="1" id="KW-0732">Signal</keyword>
<evidence type="ECO:0000313" key="2">
    <source>
        <dbReference type="EMBL" id="MBY30284.1"/>
    </source>
</evidence>